<dbReference type="Pfam" id="PF07110">
    <property type="entry name" value="EthD"/>
    <property type="match status" value="1"/>
</dbReference>
<feature type="domain" description="EthD" evidence="1">
    <location>
        <begin position="11"/>
        <end position="102"/>
    </location>
</feature>
<sequence length="107" mass="12502">MIKVITPLKRKPGMTVKEFRDYYETKHRVIGEKYLLGFADKYVRRFTNPVPDNTGNFLEPEFDVLLEVWYPDMESFNACVAKLSEPDVAKEIKADEAKLFDVSHKRS</sequence>
<dbReference type="EMBL" id="UINC01047297">
    <property type="protein sequence ID" value="SVB56400.1"/>
    <property type="molecule type" value="Genomic_DNA"/>
</dbReference>
<name>A0A382F0C4_9ZZZZ</name>
<proteinExistence type="predicted"/>
<reference evidence="2" key="1">
    <citation type="submission" date="2018-05" db="EMBL/GenBank/DDBJ databases">
        <authorList>
            <person name="Lanie J.A."/>
            <person name="Ng W.-L."/>
            <person name="Kazmierczak K.M."/>
            <person name="Andrzejewski T.M."/>
            <person name="Davidsen T.M."/>
            <person name="Wayne K.J."/>
            <person name="Tettelin H."/>
            <person name="Glass J.I."/>
            <person name="Rusch D."/>
            <person name="Podicherti R."/>
            <person name="Tsui H.-C.T."/>
            <person name="Winkler M.E."/>
        </authorList>
    </citation>
    <scope>NUCLEOTIDE SEQUENCE</scope>
</reference>
<evidence type="ECO:0000259" key="1">
    <source>
        <dbReference type="Pfam" id="PF07110"/>
    </source>
</evidence>
<organism evidence="2">
    <name type="scientific">marine metagenome</name>
    <dbReference type="NCBI Taxonomy" id="408172"/>
    <lineage>
        <taxon>unclassified sequences</taxon>
        <taxon>metagenomes</taxon>
        <taxon>ecological metagenomes</taxon>
    </lineage>
</organism>
<dbReference type="Gene3D" id="3.30.70.100">
    <property type="match status" value="1"/>
</dbReference>
<feature type="non-terminal residue" evidence="2">
    <location>
        <position position="107"/>
    </location>
</feature>
<dbReference type="GO" id="GO:0016491">
    <property type="term" value="F:oxidoreductase activity"/>
    <property type="evidence" value="ECO:0007669"/>
    <property type="project" value="InterPro"/>
</dbReference>
<evidence type="ECO:0000313" key="2">
    <source>
        <dbReference type="EMBL" id="SVB56400.1"/>
    </source>
</evidence>
<gene>
    <name evidence="2" type="ORF">METZ01_LOCUS209254</name>
</gene>
<accession>A0A382F0C4</accession>
<dbReference type="InterPro" id="IPR009799">
    <property type="entry name" value="EthD_dom"/>
</dbReference>
<dbReference type="SUPFAM" id="SSF54909">
    <property type="entry name" value="Dimeric alpha+beta barrel"/>
    <property type="match status" value="1"/>
</dbReference>
<protein>
    <recommendedName>
        <fullName evidence="1">EthD domain-containing protein</fullName>
    </recommendedName>
</protein>
<dbReference type="AlphaFoldDB" id="A0A382F0C4"/>
<dbReference type="InterPro" id="IPR011008">
    <property type="entry name" value="Dimeric_a/b-barrel"/>
</dbReference>